<dbReference type="Pfam" id="PF03965">
    <property type="entry name" value="Penicillinase_R"/>
    <property type="match status" value="1"/>
</dbReference>
<dbReference type="GO" id="GO:0045892">
    <property type="term" value="P:negative regulation of DNA-templated transcription"/>
    <property type="evidence" value="ECO:0007669"/>
    <property type="project" value="InterPro"/>
</dbReference>
<organism evidence="5">
    <name type="scientific">marine sediment metagenome</name>
    <dbReference type="NCBI Taxonomy" id="412755"/>
    <lineage>
        <taxon>unclassified sequences</taxon>
        <taxon>metagenomes</taxon>
        <taxon>ecological metagenomes</taxon>
    </lineage>
</organism>
<dbReference type="InterPro" id="IPR036390">
    <property type="entry name" value="WH_DNA-bd_sf"/>
</dbReference>
<dbReference type="PIRSF" id="PIRSF019455">
    <property type="entry name" value="CopR_AtkY"/>
    <property type="match status" value="1"/>
</dbReference>
<evidence type="ECO:0000256" key="4">
    <source>
        <dbReference type="ARBA" id="ARBA00023163"/>
    </source>
</evidence>
<dbReference type="SUPFAM" id="SSF46785">
    <property type="entry name" value="Winged helix' DNA-binding domain"/>
    <property type="match status" value="1"/>
</dbReference>
<evidence type="ECO:0000313" key="5">
    <source>
        <dbReference type="EMBL" id="KKN85877.1"/>
    </source>
</evidence>
<dbReference type="Gene3D" id="1.10.10.10">
    <property type="entry name" value="Winged helix-like DNA-binding domain superfamily/Winged helix DNA-binding domain"/>
    <property type="match status" value="1"/>
</dbReference>
<sequence>MTMDKHSDLSRRERQIMDIIFPLGQATVSEVVDAMVDAPTRTSVRTLMGILEDKGHLKHFKSGREYVYRPTKARKRAGRSALQRVISTFFDGSLEQAVAAHLSDPGAKLTEQQRRRLADLIRQAKEQEKSS</sequence>
<keyword evidence="2" id="KW-0805">Transcription regulation</keyword>
<comment type="caution">
    <text evidence="5">The sequence shown here is derived from an EMBL/GenBank/DDBJ whole genome shotgun (WGS) entry which is preliminary data.</text>
</comment>
<dbReference type="GO" id="GO:0003677">
    <property type="term" value="F:DNA binding"/>
    <property type="evidence" value="ECO:0007669"/>
    <property type="project" value="UniProtKB-KW"/>
</dbReference>
<gene>
    <name evidence="5" type="ORF">LCGC14_0274950</name>
</gene>
<accession>A0A0F9UEV5</accession>
<keyword evidence="3" id="KW-0238">DNA-binding</keyword>
<protein>
    <recommendedName>
        <fullName evidence="6">Penicillinase repressor</fullName>
    </recommendedName>
</protein>
<comment type="similarity">
    <text evidence="1">Belongs to the BlaI transcriptional regulatory family.</text>
</comment>
<evidence type="ECO:0000256" key="3">
    <source>
        <dbReference type="ARBA" id="ARBA00023125"/>
    </source>
</evidence>
<dbReference type="InterPro" id="IPR036388">
    <property type="entry name" value="WH-like_DNA-bd_sf"/>
</dbReference>
<dbReference type="EMBL" id="LAZR01000154">
    <property type="protein sequence ID" value="KKN85877.1"/>
    <property type="molecule type" value="Genomic_DNA"/>
</dbReference>
<evidence type="ECO:0008006" key="6">
    <source>
        <dbReference type="Google" id="ProtNLM"/>
    </source>
</evidence>
<name>A0A0F9UEV5_9ZZZZ</name>
<reference evidence="5" key="1">
    <citation type="journal article" date="2015" name="Nature">
        <title>Complex archaea that bridge the gap between prokaryotes and eukaryotes.</title>
        <authorList>
            <person name="Spang A."/>
            <person name="Saw J.H."/>
            <person name="Jorgensen S.L."/>
            <person name="Zaremba-Niedzwiedzka K."/>
            <person name="Martijn J."/>
            <person name="Lind A.E."/>
            <person name="van Eijk R."/>
            <person name="Schleper C."/>
            <person name="Guy L."/>
            <person name="Ettema T.J."/>
        </authorList>
    </citation>
    <scope>NUCLEOTIDE SEQUENCE</scope>
</reference>
<dbReference type="InterPro" id="IPR005650">
    <property type="entry name" value="BlaI_family"/>
</dbReference>
<evidence type="ECO:0000256" key="2">
    <source>
        <dbReference type="ARBA" id="ARBA00023015"/>
    </source>
</evidence>
<proteinExistence type="inferred from homology"/>
<evidence type="ECO:0000256" key="1">
    <source>
        <dbReference type="ARBA" id="ARBA00011046"/>
    </source>
</evidence>
<keyword evidence="4" id="KW-0804">Transcription</keyword>
<dbReference type="AlphaFoldDB" id="A0A0F9UEV5"/>